<dbReference type="PANTHER" id="PTHR11207">
    <property type="entry name" value="RIBONUCLEASE III"/>
    <property type="match status" value="1"/>
</dbReference>
<dbReference type="SUPFAM" id="SSF54768">
    <property type="entry name" value="dsRNA-binding domain-like"/>
    <property type="match status" value="1"/>
</dbReference>
<evidence type="ECO:0000256" key="5">
    <source>
        <dbReference type="ARBA" id="ARBA00012177"/>
    </source>
</evidence>
<reference evidence="18" key="1">
    <citation type="journal article" date="2014" name="Front. Microbiol.">
        <title>High frequency of phylogenetically diverse reductive dehalogenase-homologous genes in deep subseafloor sedimentary metagenomes.</title>
        <authorList>
            <person name="Kawai M."/>
            <person name="Futagami T."/>
            <person name="Toyoda A."/>
            <person name="Takaki Y."/>
            <person name="Nishi S."/>
            <person name="Hori S."/>
            <person name="Arai W."/>
            <person name="Tsubouchi T."/>
            <person name="Morono Y."/>
            <person name="Uchiyama I."/>
            <person name="Ito T."/>
            <person name="Fujiyama A."/>
            <person name="Inagaki F."/>
            <person name="Takami H."/>
        </authorList>
    </citation>
    <scope>NUCLEOTIDE SEQUENCE</scope>
    <source>
        <strain evidence="18">Expedition CK06-06</strain>
    </source>
</reference>
<evidence type="ECO:0000256" key="12">
    <source>
        <dbReference type="ARBA" id="ARBA00022759"/>
    </source>
</evidence>
<evidence type="ECO:0000256" key="2">
    <source>
        <dbReference type="ARBA" id="ARBA00004496"/>
    </source>
</evidence>
<dbReference type="CDD" id="cd10845">
    <property type="entry name" value="DSRM_RNAse_III_family"/>
    <property type="match status" value="1"/>
</dbReference>
<dbReference type="EC" id="3.1.26.3" evidence="5"/>
<dbReference type="InterPro" id="IPR000999">
    <property type="entry name" value="RNase_III_dom"/>
</dbReference>
<dbReference type="PANTHER" id="PTHR11207:SF0">
    <property type="entry name" value="RIBONUCLEASE 3"/>
    <property type="match status" value="1"/>
</dbReference>
<feature type="domain" description="RNase III" evidence="17">
    <location>
        <begin position="4"/>
        <end position="133"/>
    </location>
</feature>
<dbReference type="HAMAP" id="MF_00104">
    <property type="entry name" value="RNase_III"/>
    <property type="match status" value="1"/>
</dbReference>
<keyword evidence="15" id="KW-0694">RNA-binding</keyword>
<keyword evidence="9" id="KW-0819">tRNA processing</keyword>
<keyword evidence="6" id="KW-0963">Cytoplasm</keyword>
<evidence type="ECO:0000313" key="18">
    <source>
        <dbReference type="EMBL" id="GAI29147.1"/>
    </source>
</evidence>
<keyword evidence="8" id="KW-0507">mRNA processing</keyword>
<keyword evidence="14" id="KW-0460">Magnesium</keyword>
<dbReference type="FunFam" id="3.30.160.20:FF:000003">
    <property type="entry name" value="Ribonuclease 3"/>
    <property type="match status" value="1"/>
</dbReference>
<dbReference type="NCBIfam" id="TIGR02191">
    <property type="entry name" value="RNaseIII"/>
    <property type="match status" value="1"/>
</dbReference>
<dbReference type="Pfam" id="PF00035">
    <property type="entry name" value="dsrm"/>
    <property type="match status" value="1"/>
</dbReference>
<evidence type="ECO:0000259" key="17">
    <source>
        <dbReference type="PROSITE" id="PS50142"/>
    </source>
</evidence>
<dbReference type="GO" id="GO:0003725">
    <property type="term" value="F:double-stranded RNA binding"/>
    <property type="evidence" value="ECO:0007669"/>
    <property type="project" value="TreeGrafter"/>
</dbReference>
<dbReference type="GO" id="GO:0004525">
    <property type="term" value="F:ribonuclease III activity"/>
    <property type="evidence" value="ECO:0007669"/>
    <property type="project" value="UniProtKB-EC"/>
</dbReference>
<dbReference type="PROSITE" id="PS50137">
    <property type="entry name" value="DS_RBD"/>
    <property type="match status" value="1"/>
</dbReference>
<name>X1MBX5_9ZZZZ</name>
<keyword evidence="12" id="KW-0255">Endonuclease</keyword>
<keyword evidence="7" id="KW-0698">rRNA processing</keyword>
<evidence type="ECO:0000256" key="4">
    <source>
        <dbReference type="ARBA" id="ARBA00011738"/>
    </source>
</evidence>
<dbReference type="Pfam" id="PF14622">
    <property type="entry name" value="Ribonucleas_3_3"/>
    <property type="match status" value="1"/>
</dbReference>
<comment type="subcellular location">
    <subcellularLocation>
        <location evidence="2">Cytoplasm</location>
    </subcellularLocation>
</comment>
<evidence type="ECO:0000256" key="3">
    <source>
        <dbReference type="ARBA" id="ARBA00010183"/>
    </source>
</evidence>
<gene>
    <name evidence="18" type="ORF">S06H3_26462</name>
</gene>
<dbReference type="PROSITE" id="PS50142">
    <property type="entry name" value="RNASE_3_2"/>
    <property type="match status" value="1"/>
</dbReference>
<dbReference type="GO" id="GO:0008033">
    <property type="term" value="P:tRNA processing"/>
    <property type="evidence" value="ECO:0007669"/>
    <property type="project" value="UniProtKB-KW"/>
</dbReference>
<proteinExistence type="inferred from homology"/>
<evidence type="ECO:0000256" key="7">
    <source>
        <dbReference type="ARBA" id="ARBA00022552"/>
    </source>
</evidence>
<keyword evidence="13" id="KW-0378">Hydrolase</keyword>
<evidence type="ECO:0000256" key="1">
    <source>
        <dbReference type="ARBA" id="ARBA00000109"/>
    </source>
</evidence>
<dbReference type="Gene3D" id="1.10.1520.10">
    <property type="entry name" value="Ribonuclease III domain"/>
    <property type="match status" value="1"/>
</dbReference>
<organism evidence="18">
    <name type="scientific">marine sediment metagenome</name>
    <dbReference type="NCBI Taxonomy" id="412755"/>
    <lineage>
        <taxon>unclassified sequences</taxon>
        <taxon>metagenomes</taxon>
        <taxon>ecological metagenomes</taxon>
    </lineage>
</organism>
<dbReference type="GO" id="GO:0006397">
    <property type="term" value="P:mRNA processing"/>
    <property type="evidence" value="ECO:0007669"/>
    <property type="project" value="UniProtKB-KW"/>
</dbReference>
<keyword evidence="10" id="KW-0540">Nuclease</keyword>
<keyword evidence="11" id="KW-0479">Metal-binding</keyword>
<dbReference type="GO" id="GO:0010468">
    <property type="term" value="P:regulation of gene expression"/>
    <property type="evidence" value="ECO:0007669"/>
    <property type="project" value="TreeGrafter"/>
</dbReference>
<accession>X1MBX5</accession>
<dbReference type="GO" id="GO:0005737">
    <property type="term" value="C:cytoplasm"/>
    <property type="evidence" value="ECO:0007669"/>
    <property type="project" value="UniProtKB-SubCell"/>
</dbReference>
<dbReference type="InterPro" id="IPR014720">
    <property type="entry name" value="dsRBD_dom"/>
</dbReference>
<dbReference type="GO" id="GO:0046872">
    <property type="term" value="F:metal ion binding"/>
    <property type="evidence" value="ECO:0007669"/>
    <property type="project" value="UniProtKB-KW"/>
</dbReference>
<evidence type="ECO:0000256" key="13">
    <source>
        <dbReference type="ARBA" id="ARBA00022801"/>
    </source>
</evidence>
<evidence type="ECO:0000256" key="15">
    <source>
        <dbReference type="ARBA" id="ARBA00022884"/>
    </source>
</evidence>
<evidence type="ECO:0000256" key="14">
    <source>
        <dbReference type="ARBA" id="ARBA00022842"/>
    </source>
</evidence>
<dbReference type="GO" id="GO:0042802">
    <property type="term" value="F:identical protein binding"/>
    <property type="evidence" value="ECO:0007669"/>
    <property type="project" value="UniProtKB-ARBA"/>
</dbReference>
<dbReference type="GO" id="GO:0006364">
    <property type="term" value="P:rRNA processing"/>
    <property type="evidence" value="ECO:0007669"/>
    <property type="project" value="UniProtKB-KW"/>
</dbReference>
<dbReference type="EMBL" id="BARV01015298">
    <property type="protein sequence ID" value="GAI29147.1"/>
    <property type="molecule type" value="Genomic_DNA"/>
</dbReference>
<evidence type="ECO:0000256" key="11">
    <source>
        <dbReference type="ARBA" id="ARBA00022723"/>
    </source>
</evidence>
<feature type="domain" description="DRBM" evidence="16">
    <location>
        <begin position="160"/>
        <end position="229"/>
    </location>
</feature>
<dbReference type="SMART" id="SM00535">
    <property type="entry name" value="RIBOc"/>
    <property type="match status" value="1"/>
</dbReference>
<evidence type="ECO:0000256" key="8">
    <source>
        <dbReference type="ARBA" id="ARBA00022664"/>
    </source>
</evidence>
<dbReference type="Gene3D" id="3.30.160.20">
    <property type="match status" value="1"/>
</dbReference>
<comment type="subunit">
    <text evidence="4">Homodimer.</text>
</comment>
<dbReference type="InterPro" id="IPR036389">
    <property type="entry name" value="RNase_III_sf"/>
</dbReference>
<dbReference type="SMART" id="SM00358">
    <property type="entry name" value="DSRM"/>
    <property type="match status" value="1"/>
</dbReference>
<dbReference type="CDD" id="cd00593">
    <property type="entry name" value="RIBOc"/>
    <property type="match status" value="1"/>
</dbReference>
<dbReference type="AlphaFoldDB" id="X1MBX5"/>
<evidence type="ECO:0000256" key="6">
    <source>
        <dbReference type="ARBA" id="ARBA00022490"/>
    </source>
</evidence>
<protein>
    <recommendedName>
        <fullName evidence="5">ribonuclease III</fullName>
        <ecNumber evidence="5">3.1.26.3</ecNumber>
    </recommendedName>
</protein>
<dbReference type="SUPFAM" id="SSF69065">
    <property type="entry name" value="RNase III domain-like"/>
    <property type="match status" value="1"/>
</dbReference>
<sequence length="233" mass="25390">MADLAALQQTLGISFNDPSRLEQALVHSSYINENPGFAPTSNERLEFLGDAVLGLVVTEKLYQDFPHSDEGEMTRLRAVLVRGNTLARVARTIKLGDYLYLGKGEEASGGRRKPANLAGALEAMIAAIFLDQGSTTAEEVILRLFNEELQKVADQGAGVDYKSQLQELIQAREQQPPAYQLVEAMGPDHDRRFTVEVRAGDTVLGRGSGKSKKVAETEAARAALEQLATNFTQ</sequence>
<evidence type="ECO:0000259" key="16">
    <source>
        <dbReference type="PROSITE" id="PS50137"/>
    </source>
</evidence>
<evidence type="ECO:0000256" key="9">
    <source>
        <dbReference type="ARBA" id="ARBA00022694"/>
    </source>
</evidence>
<dbReference type="FunFam" id="1.10.1520.10:FF:000001">
    <property type="entry name" value="Ribonuclease 3"/>
    <property type="match status" value="1"/>
</dbReference>
<comment type="catalytic activity">
    <reaction evidence="1">
        <text>Endonucleolytic cleavage to 5'-phosphomonoester.</text>
        <dbReference type="EC" id="3.1.26.3"/>
    </reaction>
</comment>
<evidence type="ECO:0000256" key="10">
    <source>
        <dbReference type="ARBA" id="ARBA00022722"/>
    </source>
</evidence>
<dbReference type="InterPro" id="IPR011907">
    <property type="entry name" value="RNase_III"/>
</dbReference>
<dbReference type="PROSITE" id="PS00517">
    <property type="entry name" value="RNASE_3_1"/>
    <property type="match status" value="1"/>
</dbReference>
<comment type="similarity">
    <text evidence="3">Belongs to the ribonuclease III family.</text>
</comment>
<comment type="caution">
    <text evidence="18">The sequence shown here is derived from an EMBL/GenBank/DDBJ whole genome shotgun (WGS) entry which is preliminary data.</text>
</comment>